<accession>A0A9N9HH44</accession>
<dbReference type="SUPFAM" id="SSF53098">
    <property type="entry name" value="Ribonuclease H-like"/>
    <property type="match status" value="1"/>
</dbReference>
<comment type="caution">
    <text evidence="6">The sequence shown here is derived from an EMBL/GenBank/DDBJ whole genome shotgun (WGS) entry which is preliminary data.</text>
</comment>
<proteinExistence type="predicted"/>
<dbReference type="Proteomes" id="UP000789831">
    <property type="component" value="Unassembled WGS sequence"/>
</dbReference>
<dbReference type="AlphaFoldDB" id="A0A9N9HH44"/>
<evidence type="ECO:0000256" key="2">
    <source>
        <dbReference type="ARBA" id="ARBA00022723"/>
    </source>
</evidence>
<keyword evidence="7" id="KW-1185">Reference proteome</keyword>
<evidence type="ECO:0000313" key="6">
    <source>
        <dbReference type="EMBL" id="CAG8675085.1"/>
    </source>
</evidence>
<keyword evidence="5" id="KW-0539">Nucleus</keyword>
<feature type="non-terminal residue" evidence="6">
    <location>
        <position position="1"/>
    </location>
</feature>
<evidence type="ECO:0000256" key="1">
    <source>
        <dbReference type="ARBA" id="ARBA00004123"/>
    </source>
</evidence>
<keyword evidence="2" id="KW-0479">Metal-binding</keyword>
<reference evidence="6" key="1">
    <citation type="submission" date="2021-06" db="EMBL/GenBank/DDBJ databases">
        <authorList>
            <person name="Kallberg Y."/>
            <person name="Tangrot J."/>
            <person name="Rosling A."/>
        </authorList>
    </citation>
    <scope>NUCLEOTIDE SEQUENCE</scope>
    <source>
        <strain evidence="6">MT106</strain>
    </source>
</reference>
<organism evidence="6 7">
    <name type="scientific">Ambispora gerdemannii</name>
    <dbReference type="NCBI Taxonomy" id="144530"/>
    <lineage>
        <taxon>Eukaryota</taxon>
        <taxon>Fungi</taxon>
        <taxon>Fungi incertae sedis</taxon>
        <taxon>Mucoromycota</taxon>
        <taxon>Glomeromycotina</taxon>
        <taxon>Glomeromycetes</taxon>
        <taxon>Archaeosporales</taxon>
        <taxon>Ambisporaceae</taxon>
        <taxon>Ambispora</taxon>
    </lineage>
</organism>
<keyword evidence="4" id="KW-0862">Zinc</keyword>
<protein>
    <submittedName>
        <fullName evidence="6">4600_t:CDS:1</fullName>
    </submittedName>
</protein>
<dbReference type="PANTHER" id="PTHR46481">
    <property type="entry name" value="ZINC FINGER BED DOMAIN-CONTAINING PROTEIN 4"/>
    <property type="match status" value="1"/>
</dbReference>
<dbReference type="InterPro" id="IPR012337">
    <property type="entry name" value="RNaseH-like_sf"/>
</dbReference>
<dbReference type="EMBL" id="CAJVPL010008625">
    <property type="protein sequence ID" value="CAG8675085.1"/>
    <property type="molecule type" value="Genomic_DNA"/>
</dbReference>
<evidence type="ECO:0000313" key="7">
    <source>
        <dbReference type="Proteomes" id="UP000789831"/>
    </source>
</evidence>
<sequence>MSQQNSIHFHYYNGSNGDFSPTIIETEQNYNRTIPIHSPLSPLPLLLSLSSPSPILHNVFLEEPVVNFAQDIRPSINSNKRSKPRKSWVWNHMKKDKINKKVKCLIWSDINGDLKQCTRLFELKTSTTNLATHLRVEHRFDKNGSLLPLNSKQDQTVLSHSVQHATLSTQSQALINSSQPTLQEFAKYKAPLSNKKQDRITSRILAWIVDDMQPFNTLLTIESFSYPHTSEHIEDCLRKELVKWNLSNKYLAGITDNASSIVKAIRDLEILHIRCTAHTIQLGVTNGLKEAT</sequence>
<evidence type="ECO:0000256" key="3">
    <source>
        <dbReference type="ARBA" id="ARBA00022771"/>
    </source>
</evidence>
<name>A0A9N9HH44_9GLOM</name>
<dbReference type="GO" id="GO:0005634">
    <property type="term" value="C:nucleus"/>
    <property type="evidence" value="ECO:0007669"/>
    <property type="project" value="UniProtKB-SubCell"/>
</dbReference>
<gene>
    <name evidence="6" type="ORF">AGERDE_LOCUS12429</name>
</gene>
<dbReference type="GO" id="GO:0008270">
    <property type="term" value="F:zinc ion binding"/>
    <property type="evidence" value="ECO:0007669"/>
    <property type="project" value="UniProtKB-KW"/>
</dbReference>
<dbReference type="PANTHER" id="PTHR46481:SF10">
    <property type="entry name" value="ZINC FINGER BED DOMAIN-CONTAINING PROTEIN 39"/>
    <property type="match status" value="1"/>
</dbReference>
<keyword evidence="3" id="KW-0863">Zinc-finger</keyword>
<evidence type="ECO:0000256" key="5">
    <source>
        <dbReference type="ARBA" id="ARBA00023242"/>
    </source>
</evidence>
<dbReference type="InterPro" id="IPR052035">
    <property type="entry name" value="ZnF_BED_domain_contain"/>
</dbReference>
<evidence type="ECO:0000256" key="4">
    <source>
        <dbReference type="ARBA" id="ARBA00022833"/>
    </source>
</evidence>
<dbReference type="OrthoDB" id="2433088at2759"/>
<comment type="subcellular location">
    <subcellularLocation>
        <location evidence="1">Nucleus</location>
    </subcellularLocation>
</comment>